<evidence type="ECO:0000256" key="1">
    <source>
        <dbReference type="SAM" id="MobiDB-lite"/>
    </source>
</evidence>
<proteinExistence type="predicted"/>
<sequence length="89" mass="9372">MTSNKRANDEVDDQTTGEVLGAEQPDPSGTVKDPDDWVTGDEPATGAQKSYLDTLAREAGETIPADGLTKAQASEHIDRLQGDTNTQAG</sequence>
<protein>
    <submittedName>
        <fullName evidence="2">DUF3072 domain-containing protein</fullName>
    </submittedName>
</protein>
<feature type="region of interest" description="Disordered" evidence="1">
    <location>
        <begin position="66"/>
        <end position="89"/>
    </location>
</feature>
<dbReference type="RefSeq" id="WP_315730416.1">
    <property type="nucleotide sequence ID" value="NZ_JAVYII010000001.1"/>
</dbReference>
<gene>
    <name evidence="2" type="ORF">RDV89_00135</name>
</gene>
<evidence type="ECO:0000313" key="3">
    <source>
        <dbReference type="Proteomes" id="UP001268542"/>
    </source>
</evidence>
<dbReference type="InterPro" id="IPR021425">
    <property type="entry name" value="DUF3072"/>
</dbReference>
<organism evidence="2 3">
    <name type="scientific">Nocardioides imazamoxiresistens</name>
    <dbReference type="NCBI Taxonomy" id="3231893"/>
    <lineage>
        <taxon>Bacteria</taxon>
        <taxon>Bacillati</taxon>
        <taxon>Actinomycetota</taxon>
        <taxon>Actinomycetes</taxon>
        <taxon>Propionibacteriales</taxon>
        <taxon>Nocardioidaceae</taxon>
        <taxon>Nocardioides</taxon>
    </lineage>
</organism>
<name>A0ABU3PQF4_9ACTN</name>
<dbReference type="Pfam" id="PF11272">
    <property type="entry name" value="DUF3072"/>
    <property type="match status" value="1"/>
</dbReference>
<feature type="region of interest" description="Disordered" evidence="1">
    <location>
        <begin position="1"/>
        <end position="49"/>
    </location>
</feature>
<evidence type="ECO:0000313" key="2">
    <source>
        <dbReference type="EMBL" id="MDT9591452.1"/>
    </source>
</evidence>
<accession>A0ABU3PQF4</accession>
<dbReference type="Proteomes" id="UP001268542">
    <property type="component" value="Unassembled WGS sequence"/>
</dbReference>
<reference evidence="2 3" key="1">
    <citation type="submission" date="2023-08" db="EMBL/GenBank/DDBJ databases">
        <title>Nocardioides seae sp. nov., a bacterium isolated from a soil.</title>
        <authorList>
            <person name="Wang X."/>
        </authorList>
    </citation>
    <scope>NUCLEOTIDE SEQUENCE [LARGE SCALE GENOMIC DNA]</scope>
    <source>
        <strain evidence="2 3">YZH12</strain>
    </source>
</reference>
<dbReference type="EMBL" id="JAVYII010000001">
    <property type="protein sequence ID" value="MDT9591452.1"/>
    <property type="molecule type" value="Genomic_DNA"/>
</dbReference>
<keyword evidence="3" id="KW-1185">Reference proteome</keyword>
<comment type="caution">
    <text evidence="2">The sequence shown here is derived from an EMBL/GenBank/DDBJ whole genome shotgun (WGS) entry which is preliminary data.</text>
</comment>